<evidence type="ECO:0000256" key="2">
    <source>
        <dbReference type="ARBA" id="ARBA00004370"/>
    </source>
</evidence>
<proteinExistence type="inferred from homology"/>
<keyword evidence="11" id="KW-1185">Reference proteome</keyword>
<evidence type="ECO:0000313" key="11">
    <source>
        <dbReference type="Proteomes" id="UP000593568"/>
    </source>
</evidence>
<keyword evidence="7" id="KW-0408">Iron</keyword>
<evidence type="ECO:0000256" key="9">
    <source>
        <dbReference type="ARBA" id="ARBA00023136"/>
    </source>
</evidence>
<keyword evidence="4" id="KW-0349">Heme</keyword>
<evidence type="ECO:0000256" key="4">
    <source>
        <dbReference type="ARBA" id="ARBA00022617"/>
    </source>
</evidence>
<dbReference type="Gene3D" id="1.10.630.10">
    <property type="entry name" value="Cytochrome P450"/>
    <property type="match status" value="1"/>
</dbReference>
<keyword evidence="9" id="KW-0472">Membrane</keyword>
<evidence type="ECO:0000256" key="3">
    <source>
        <dbReference type="ARBA" id="ARBA00010617"/>
    </source>
</evidence>
<dbReference type="InterPro" id="IPR001128">
    <property type="entry name" value="Cyt_P450"/>
</dbReference>
<dbReference type="GO" id="GO:0020037">
    <property type="term" value="F:heme binding"/>
    <property type="evidence" value="ECO:0007669"/>
    <property type="project" value="InterPro"/>
</dbReference>
<protein>
    <recommendedName>
        <fullName evidence="12">Cytochrome P450</fullName>
    </recommendedName>
</protein>
<dbReference type="GO" id="GO:0004497">
    <property type="term" value="F:monooxygenase activity"/>
    <property type="evidence" value="ECO:0007669"/>
    <property type="project" value="UniProtKB-KW"/>
</dbReference>
<dbReference type="PANTHER" id="PTHR47943">
    <property type="entry name" value="CYTOCHROME P450 93A3-LIKE"/>
    <property type="match status" value="1"/>
</dbReference>
<evidence type="ECO:0000313" key="10">
    <source>
        <dbReference type="EMBL" id="MBA0775999.1"/>
    </source>
</evidence>
<evidence type="ECO:0000256" key="6">
    <source>
        <dbReference type="ARBA" id="ARBA00023002"/>
    </source>
</evidence>
<organism evidence="10 11">
    <name type="scientific">Gossypium trilobum</name>
    <dbReference type="NCBI Taxonomy" id="34281"/>
    <lineage>
        <taxon>Eukaryota</taxon>
        <taxon>Viridiplantae</taxon>
        <taxon>Streptophyta</taxon>
        <taxon>Embryophyta</taxon>
        <taxon>Tracheophyta</taxon>
        <taxon>Spermatophyta</taxon>
        <taxon>Magnoliopsida</taxon>
        <taxon>eudicotyledons</taxon>
        <taxon>Gunneridae</taxon>
        <taxon>Pentapetalae</taxon>
        <taxon>rosids</taxon>
        <taxon>malvids</taxon>
        <taxon>Malvales</taxon>
        <taxon>Malvaceae</taxon>
        <taxon>Malvoideae</taxon>
        <taxon>Gossypium</taxon>
    </lineage>
</organism>
<keyword evidence="5" id="KW-0479">Metal-binding</keyword>
<evidence type="ECO:0000256" key="7">
    <source>
        <dbReference type="ARBA" id="ARBA00023004"/>
    </source>
</evidence>
<keyword evidence="6" id="KW-0560">Oxidoreductase</keyword>
<comment type="cofactor">
    <cofactor evidence="1">
        <name>heme</name>
        <dbReference type="ChEBI" id="CHEBI:30413"/>
    </cofactor>
</comment>
<dbReference type="AlphaFoldDB" id="A0A7J9ESF2"/>
<dbReference type="InterPro" id="IPR036396">
    <property type="entry name" value="Cyt_P450_sf"/>
</dbReference>
<evidence type="ECO:0008006" key="12">
    <source>
        <dbReference type="Google" id="ProtNLM"/>
    </source>
</evidence>
<dbReference type="Pfam" id="PF00067">
    <property type="entry name" value="p450"/>
    <property type="match status" value="1"/>
</dbReference>
<reference evidence="10 11" key="1">
    <citation type="journal article" date="2019" name="Genome Biol. Evol.">
        <title>Insights into the evolution of the New World diploid cottons (Gossypium, subgenus Houzingenia) based on genome sequencing.</title>
        <authorList>
            <person name="Grover C.E."/>
            <person name="Arick M.A. 2nd"/>
            <person name="Thrash A."/>
            <person name="Conover J.L."/>
            <person name="Sanders W.S."/>
            <person name="Peterson D.G."/>
            <person name="Frelichowski J.E."/>
            <person name="Scheffler J.A."/>
            <person name="Scheffler B.E."/>
            <person name="Wendel J.F."/>
        </authorList>
    </citation>
    <scope>NUCLEOTIDE SEQUENCE [LARGE SCALE GENOMIC DNA]</scope>
    <source>
        <strain evidence="10">8</strain>
        <tissue evidence="10">Leaf</tissue>
    </source>
</reference>
<sequence length="102" mass="11948">MEDIVIDGYYIPKKSRVLINIWAIERDTNVWSNNVEEFSPERFIDNNIDLHGHDFELISFGQDVNYARLPDGMSPNELDMTENFGVSLPRKTSLRVKPIYRM</sequence>
<dbReference type="GO" id="GO:0016705">
    <property type="term" value="F:oxidoreductase activity, acting on paired donors, with incorporation or reduction of molecular oxygen"/>
    <property type="evidence" value="ECO:0007669"/>
    <property type="project" value="InterPro"/>
</dbReference>
<evidence type="ECO:0000256" key="8">
    <source>
        <dbReference type="ARBA" id="ARBA00023033"/>
    </source>
</evidence>
<dbReference type="GO" id="GO:0005506">
    <property type="term" value="F:iron ion binding"/>
    <property type="evidence" value="ECO:0007669"/>
    <property type="project" value="InterPro"/>
</dbReference>
<evidence type="ECO:0000256" key="1">
    <source>
        <dbReference type="ARBA" id="ARBA00001971"/>
    </source>
</evidence>
<dbReference type="GO" id="GO:0016020">
    <property type="term" value="C:membrane"/>
    <property type="evidence" value="ECO:0007669"/>
    <property type="project" value="UniProtKB-SubCell"/>
</dbReference>
<name>A0A7J9ESF2_9ROSI</name>
<dbReference type="Proteomes" id="UP000593568">
    <property type="component" value="Unassembled WGS sequence"/>
</dbReference>
<gene>
    <name evidence="10" type="ORF">Gotri_011065</name>
</gene>
<keyword evidence="8" id="KW-0503">Monooxygenase</keyword>
<accession>A0A7J9ESF2</accession>
<evidence type="ECO:0000256" key="5">
    <source>
        <dbReference type="ARBA" id="ARBA00022723"/>
    </source>
</evidence>
<comment type="subcellular location">
    <subcellularLocation>
        <location evidence="2">Membrane</location>
    </subcellularLocation>
</comment>
<dbReference type="PANTHER" id="PTHR47943:SF9">
    <property type="entry name" value="CYTOCHROME P450"/>
    <property type="match status" value="1"/>
</dbReference>
<dbReference type="EMBL" id="JABEZW010000009">
    <property type="protein sequence ID" value="MBA0775999.1"/>
    <property type="molecule type" value="Genomic_DNA"/>
</dbReference>
<dbReference type="SUPFAM" id="SSF48264">
    <property type="entry name" value="Cytochrome P450"/>
    <property type="match status" value="1"/>
</dbReference>
<comment type="similarity">
    <text evidence="3">Belongs to the cytochrome P450 family.</text>
</comment>
<comment type="caution">
    <text evidence="10">The sequence shown here is derived from an EMBL/GenBank/DDBJ whole genome shotgun (WGS) entry which is preliminary data.</text>
</comment>